<name>A0A9X4MFL4_9BACT</name>
<gene>
    <name evidence="2" type="ORF">OLX77_04555</name>
</gene>
<dbReference type="AlphaFoldDB" id="A0A9X4MFL4"/>
<evidence type="ECO:0000313" key="2">
    <source>
        <dbReference type="EMBL" id="MDG4475428.1"/>
    </source>
</evidence>
<proteinExistence type="predicted"/>
<feature type="region of interest" description="Disordered" evidence="1">
    <location>
        <begin position="400"/>
        <end position="446"/>
    </location>
</feature>
<organism evidence="2 3">
    <name type="scientific">Thiovibrio frasassiensis</name>
    <dbReference type="NCBI Taxonomy" id="2984131"/>
    <lineage>
        <taxon>Bacteria</taxon>
        <taxon>Pseudomonadati</taxon>
        <taxon>Thermodesulfobacteriota</taxon>
        <taxon>Desulfobulbia</taxon>
        <taxon>Desulfobulbales</taxon>
        <taxon>Thiovibrionaceae</taxon>
        <taxon>Thiovibrio</taxon>
    </lineage>
</organism>
<dbReference type="RefSeq" id="WP_307632400.1">
    <property type="nucleotide sequence ID" value="NZ_JAPHEH010000001.1"/>
</dbReference>
<reference evidence="2" key="2">
    <citation type="submission" date="2022-10" db="EMBL/GenBank/DDBJ databases">
        <authorList>
            <person name="Aronson H.S."/>
        </authorList>
    </citation>
    <scope>NUCLEOTIDE SEQUENCE</scope>
    <source>
        <strain evidence="2">RS19-109</strain>
    </source>
</reference>
<dbReference type="Pfam" id="PF06074">
    <property type="entry name" value="Portal_Mu"/>
    <property type="match status" value="1"/>
</dbReference>
<dbReference type="InterPro" id="IPR009279">
    <property type="entry name" value="Portal_Mu"/>
</dbReference>
<evidence type="ECO:0000256" key="1">
    <source>
        <dbReference type="SAM" id="MobiDB-lite"/>
    </source>
</evidence>
<reference evidence="2" key="1">
    <citation type="journal article" date="2022" name="bioRxiv">
        <title>Thiovibrio frasassiensisgen. nov., sp. nov., an autotrophic, elemental sulfur disproportionating bacterium isolated from sulfidic karst sediment, and proposal of Thiovibrionaceae fam. nov.</title>
        <authorList>
            <person name="Aronson H."/>
            <person name="Thomas C."/>
            <person name="Bhattacharyya M."/>
            <person name="Eckstein S."/>
            <person name="Jensen S."/>
            <person name="Barco R."/>
            <person name="Macalady J."/>
            <person name="Amend J."/>
        </authorList>
    </citation>
    <scope>NUCLEOTIDE SEQUENCE</scope>
    <source>
        <strain evidence="2">RS19-109</strain>
    </source>
</reference>
<comment type="caution">
    <text evidence="2">The sequence shown here is derived from an EMBL/GenBank/DDBJ whole genome shotgun (WGS) entry which is preliminary data.</text>
</comment>
<evidence type="ECO:0000313" key="3">
    <source>
        <dbReference type="Proteomes" id="UP001154240"/>
    </source>
</evidence>
<keyword evidence="3" id="KW-1185">Reference proteome</keyword>
<dbReference type="Proteomes" id="UP001154240">
    <property type="component" value="Unassembled WGS sequence"/>
</dbReference>
<sequence>MSLLDAYGRPIKSQDLTREHAAPSLTGVRTIWDDTVASGLTPMRLAGLLRGAVLGETYEYLTLAEEMEERDLHYACELGKRKLAVSRLPVTVEAYSDDAKDQKLADSIRSLVRKPGFRGLLKDLLDSLGKGYSASEIIWQRGAQWLPVRYEHRDPRFFQFDQVSRRELRLRDEADLMNGLPLAPYKFIVHVPHLKSGLPIRGGLARLAAWAWMCKNYTVKDWMAFAEVFGMPLRVGKYRPGANSDDISILKMAVANLGSDAAAVIPESMLIDLVERKGGAGGETVFQVLADWFDSQVSRGILGQTASSSGTPGRLGDDKLQSEVRDDIRDDDAEQLAETINRDLVRAYIDLNFGPQENYPQVILRDVSQEDVAAISDSLAKLVPLGLKVEQSVVRDRLGWPDPAPNAKPEDLLGSQPAALPPSIPAKAENRQRTCPGCGSARNSQGAASQDTVDLLAEQALADADGTDMVAEVYRLLAECGSLEEAHEKLLDIYDRIPLAATGEALGNRLFQAELTGRAEILDEAGNG</sequence>
<dbReference type="EMBL" id="JAPHEH010000001">
    <property type="protein sequence ID" value="MDG4475428.1"/>
    <property type="molecule type" value="Genomic_DNA"/>
</dbReference>
<protein>
    <submittedName>
        <fullName evidence="2">DUF935 domain-containing protein</fullName>
    </submittedName>
</protein>
<accession>A0A9X4MFL4</accession>